<dbReference type="EMBL" id="BPUB01000001">
    <property type="protein sequence ID" value="GJG57686.1"/>
    <property type="molecule type" value="Genomic_DNA"/>
</dbReference>
<proteinExistence type="predicted"/>
<organism evidence="2 3">
    <name type="scientific">Prevotella lacticifex</name>
    <dbReference type="NCBI Taxonomy" id="2854755"/>
    <lineage>
        <taxon>Bacteria</taxon>
        <taxon>Pseudomonadati</taxon>
        <taxon>Bacteroidota</taxon>
        <taxon>Bacteroidia</taxon>
        <taxon>Bacteroidales</taxon>
        <taxon>Prevotellaceae</taxon>
        <taxon>Prevotella</taxon>
    </lineage>
</organism>
<keyword evidence="3" id="KW-1185">Reference proteome</keyword>
<dbReference type="InterPro" id="IPR057666">
    <property type="entry name" value="DrpA_SLOG"/>
</dbReference>
<gene>
    <name evidence="2" type="ORF">PRLR5076_05370</name>
</gene>
<dbReference type="AlphaFoldDB" id="A0A9R1C7Y4"/>
<protein>
    <recommendedName>
        <fullName evidence="1">Smf/DprA SLOG domain-containing protein</fullName>
    </recommendedName>
</protein>
<reference evidence="2" key="1">
    <citation type="journal article" date="2022" name="Int. J. Syst. Evol. Microbiol.">
        <title>Prevotella lacticifex sp. nov., isolated from the rumen of cows.</title>
        <authorList>
            <person name="Shinkai T."/>
            <person name="Ikeyama N."/>
            <person name="Kumagai M."/>
            <person name="Ohmori H."/>
            <person name="Sakamoto M."/>
            <person name="Ohkuma M."/>
            <person name="Mitsumori M."/>
        </authorList>
    </citation>
    <scope>NUCLEOTIDE SEQUENCE</scope>
    <source>
        <strain evidence="2">R5076</strain>
    </source>
</reference>
<name>A0A9R1C7Y4_9BACT</name>
<dbReference type="RefSeq" id="WP_223928160.1">
    <property type="nucleotide sequence ID" value="NZ_BPTU01000006.1"/>
</dbReference>
<feature type="domain" description="Smf/DprA SLOG" evidence="1">
    <location>
        <begin position="3"/>
        <end position="54"/>
    </location>
</feature>
<accession>A0A9R1C7Y4</accession>
<sequence>MRLAIVGTREPSISYDEWKEIILSKWWFKHADTIVSGGARGIDSYGKKLATECKLKYKEFKPDYKKDGKGAPLVRNTKIIAYADFVAAFPLKGYQDGEVSRGTVDSIKKAKKLNKRLYVIEI</sequence>
<dbReference type="Proteomes" id="UP000825483">
    <property type="component" value="Unassembled WGS sequence"/>
</dbReference>
<dbReference type="Pfam" id="PF02481">
    <property type="entry name" value="DNA_processg_A"/>
    <property type="match status" value="1"/>
</dbReference>
<dbReference type="GO" id="GO:0009294">
    <property type="term" value="P:DNA-mediated transformation"/>
    <property type="evidence" value="ECO:0007669"/>
    <property type="project" value="InterPro"/>
</dbReference>
<comment type="caution">
    <text evidence="2">The sequence shown here is derived from an EMBL/GenBank/DDBJ whole genome shotgun (WGS) entry which is preliminary data.</text>
</comment>
<evidence type="ECO:0000313" key="2">
    <source>
        <dbReference type="EMBL" id="GJG57686.1"/>
    </source>
</evidence>
<dbReference type="GeneID" id="72468588"/>
<evidence type="ECO:0000313" key="3">
    <source>
        <dbReference type="Proteomes" id="UP000825483"/>
    </source>
</evidence>
<evidence type="ECO:0000259" key="1">
    <source>
        <dbReference type="Pfam" id="PF02481"/>
    </source>
</evidence>